<dbReference type="EMBL" id="KK784992">
    <property type="protein sequence ID" value="KDO54853.1"/>
    <property type="molecule type" value="Genomic_DNA"/>
</dbReference>
<proteinExistence type="predicted"/>
<organism evidence="2 3">
    <name type="scientific">Citrus sinensis</name>
    <name type="common">Sweet orange</name>
    <name type="synonym">Citrus aurantium var. sinensis</name>
    <dbReference type="NCBI Taxonomy" id="2711"/>
    <lineage>
        <taxon>Eukaryota</taxon>
        <taxon>Viridiplantae</taxon>
        <taxon>Streptophyta</taxon>
        <taxon>Embryophyta</taxon>
        <taxon>Tracheophyta</taxon>
        <taxon>Spermatophyta</taxon>
        <taxon>Magnoliopsida</taxon>
        <taxon>eudicotyledons</taxon>
        <taxon>Gunneridae</taxon>
        <taxon>Pentapetalae</taxon>
        <taxon>rosids</taxon>
        <taxon>malvids</taxon>
        <taxon>Sapindales</taxon>
        <taxon>Rutaceae</taxon>
        <taxon>Aurantioideae</taxon>
        <taxon>Citrus</taxon>
    </lineage>
</organism>
<sequence length="24" mass="2684">MSRTDRMAADLSRTGGSIERDTEQ</sequence>
<feature type="region of interest" description="Disordered" evidence="1">
    <location>
        <begin position="1"/>
        <end position="24"/>
    </location>
</feature>
<feature type="non-terminal residue" evidence="2">
    <location>
        <position position="24"/>
    </location>
</feature>
<reference evidence="2 3" key="1">
    <citation type="submission" date="2014-04" db="EMBL/GenBank/DDBJ databases">
        <authorList>
            <consortium name="International Citrus Genome Consortium"/>
            <person name="Gmitter F."/>
            <person name="Chen C."/>
            <person name="Farmerie W."/>
            <person name="Harkins T."/>
            <person name="Desany B."/>
            <person name="Mohiuddin M."/>
            <person name="Kodira C."/>
            <person name="Borodovsky M."/>
            <person name="Lomsadze A."/>
            <person name="Burns P."/>
            <person name="Jenkins J."/>
            <person name="Prochnik S."/>
            <person name="Shu S."/>
            <person name="Chapman J."/>
            <person name="Pitluck S."/>
            <person name="Schmutz J."/>
            <person name="Rokhsar D."/>
        </authorList>
    </citation>
    <scope>NUCLEOTIDE SEQUENCE</scope>
</reference>
<gene>
    <name evidence="2" type="ORF">CISIN_1g0026772mg</name>
</gene>
<protein>
    <submittedName>
        <fullName evidence="2">Uncharacterized protein</fullName>
    </submittedName>
</protein>
<keyword evidence="3" id="KW-1185">Reference proteome</keyword>
<dbReference type="AlphaFoldDB" id="A0A067EIE6"/>
<dbReference type="Proteomes" id="UP000027120">
    <property type="component" value="Unassembled WGS sequence"/>
</dbReference>
<evidence type="ECO:0000313" key="3">
    <source>
        <dbReference type="Proteomes" id="UP000027120"/>
    </source>
</evidence>
<name>A0A067EIE6_CITSI</name>
<evidence type="ECO:0000256" key="1">
    <source>
        <dbReference type="SAM" id="MobiDB-lite"/>
    </source>
</evidence>
<evidence type="ECO:0000313" key="2">
    <source>
        <dbReference type="EMBL" id="KDO54853.1"/>
    </source>
</evidence>
<accession>A0A067EIE6</accession>